<feature type="compositionally biased region" description="Polar residues" evidence="1">
    <location>
        <begin position="905"/>
        <end position="917"/>
    </location>
</feature>
<feature type="compositionally biased region" description="Polar residues" evidence="1">
    <location>
        <begin position="164"/>
        <end position="186"/>
    </location>
</feature>
<gene>
    <name evidence="4" type="ORF">NLU13_5573</name>
</gene>
<feature type="transmembrane region" description="Helical" evidence="2">
    <location>
        <begin position="258"/>
        <end position="282"/>
    </location>
</feature>
<feature type="region of interest" description="Disordered" evidence="1">
    <location>
        <begin position="583"/>
        <end position="604"/>
    </location>
</feature>
<keyword evidence="3" id="KW-0732">Signal</keyword>
<feature type="region of interest" description="Disordered" evidence="1">
    <location>
        <begin position="619"/>
        <end position="873"/>
    </location>
</feature>
<evidence type="ECO:0008006" key="6">
    <source>
        <dbReference type="Google" id="ProtNLM"/>
    </source>
</evidence>
<feature type="signal peptide" evidence="3">
    <location>
        <begin position="1"/>
        <end position="27"/>
    </location>
</feature>
<feature type="compositionally biased region" description="Polar residues" evidence="1">
    <location>
        <begin position="718"/>
        <end position="727"/>
    </location>
</feature>
<feature type="compositionally biased region" description="Low complexity" evidence="1">
    <location>
        <begin position="188"/>
        <end position="220"/>
    </location>
</feature>
<organism evidence="4 5">
    <name type="scientific">Sarocladium strictum</name>
    <name type="common">Black bundle disease fungus</name>
    <name type="synonym">Acremonium strictum</name>
    <dbReference type="NCBI Taxonomy" id="5046"/>
    <lineage>
        <taxon>Eukaryota</taxon>
        <taxon>Fungi</taxon>
        <taxon>Dikarya</taxon>
        <taxon>Ascomycota</taxon>
        <taxon>Pezizomycotina</taxon>
        <taxon>Sordariomycetes</taxon>
        <taxon>Hypocreomycetidae</taxon>
        <taxon>Hypocreales</taxon>
        <taxon>Sarocladiaceae</taxon>
        <taxon>Sarocladium</taxon>
    </lineage>
</organism>
<feature type="chain" id="PRO_5041336261" description="Extracellular membrane protein CFEM domain-containing protein" evidence="3">
    <location>
        <begin position="28"/>
        <end position="953"/>
    </location>
</feature>
<feature type="region of interest" description="Disordered" evidence="1">
    <location>
        <begin position="887"/>
        <end position="953"/>
    </location>
</feature>
<evidence type="ECO:0000313" key="5">
    <source>
        <dbReference type="Proteomes" id="UP001175261"/>
    </source>
</evidence>
<sequence>MSSHRMARKPSPLLGLFLLICFHAATSVSCFQLTDEISQFVPECSRECFLSFLDVNYEVNPCTGSFTSLQCLCANRGASGFTIGEGLVQCIAAEKAIQFCSAEEASDEVIVAAFGMCNNKLSAIPATNSIFTATLILPPSGPGVVSFPPLTTTRTSLDDITTSPIRTFTKPPSSEPTLQTDTSKPPKTTAFETSSGFTTSSRTTSSTTSSTTSEPEASSTDAPVPDIPAGDDSDPNADGAGNSNSKDKADTGLRPAQVAGISVGVASAAGLAAIAIFLARYYRRQRRLPDLRSLFSKRDTWPYVEKGNGGNGNPDGSESLAGVARQIEQPLENRAGPASGPPVYEGAAGFYSPAIGVAVASPRDQQRDQMNEAPVPRPLSRLLPAKPVYLPEGASRNSPTPPEAFRDATMVTSPARRPDISPRAVGAQRQRSPAPLTLADTIQTRQQPSPVPAGSQQAPRRFPPTGPASTSDANSSKQPIFKSTYTAPTPNLSNTNKPQPPLPPILTTKLNAPPSAFLERDSAVTEFEEDGRYSSRSTGLSTNSKKNSVNGGGQVWVPPSAHPSGLTYYSSDQNGNWVLRNSQAGQQQQPQQQYNKPSNSQEDVHPALRTNNAALAPAAEISRSSVSRPAPLSNSQSSSIYSPNMPRPLFSGPPRSSLNNNNQNNRRSSDDSGVPQFSAASSSGDIDPPQPLGNLSPVAESPPEAVPRGMYPPGSTFAGFNSNNLSEGNRMGDRRNPNNLRLAAGPPRSARPYQPPGQPSPTLGLMNSPLGPSRYQNPYSRAFYNNQPPQNTTLRAVSPSPPPDRDFLPSATNDIVSPISPLKTTFFPQRTSGPWRPPNPSYNSSISTKSSTTLNSTTQPVELPVSSPASTSSSLLVKRVGPLRAADMSFPHVRPPSTQRKWEQDSGSAARQNNNGFLSPRTPGGPHDQPGTPTWVPRLTPTRRGDDLFLNVQ</sequence>
<name>A0AA39L7X7_SARSR</name>
<feature type="compositionally biased region" description="Polar residues" evidence="1">
    <location>
        <begin position="534"/>
        <end position="549"/>
    </location>
</feature>
<comment type="caution">
    <text evidence="4">The sequence shown here is derived from an EMBL/GenBank/DDBJ whole genome shotgun (WGS) entry which is preliminary data.</text>
</comment>
<proteinExistence type="predicted"/>
<feature type="compositionally biased region" description="Low complexity" evidence="1">
    <location>
        <begin position="153"/>
        <end position="163"/>
    </location>
</feature>
<dbReference type="AlphaFoldDB" id="A0AA39L7X7"/>
<keyword evidence="2" id="KW-1133">Transmembrane helix</keyword>
<feature type="compositionally biased region" description="Low complexity" evidence="1">
    <location>
        <begin position="583"/>
        <end position="593"/>
    </location>
</feature>
<accession>A0AA39L7X7</accession>
<evidence type="ECO:0000256" key="3">
    <source>
        <dbReference type="SAM" id="SignalP"/>
    </source>
</evidence>
<dbReference type="EMBL" id="JAPDFR010000004">
    <property type="protein sequence ID" value="KAK0387260.1"/>
    <property type="molecule type" value="Genomic_DNA"/>
</dbReference>
<keyword evidence="5" id="KW-1185">Reference proteome</keyword>
<feature type="region of interest" description="Disordered" evidence="1">
    <location>
        <begin position="153"/>
        <end position="251"/>
    </location>
</feature>
<feature type="compositionally biased region" description="Low complexity" evidence="1">
    <location>
        <begin position="655"/>
        <end position="666"/>
    </location>
</feature>
<feature type="compositionally biased region" description="Polar residues" evidence="1">
    <location>
        <begin position="440"/>
        <end position="458"/>
    </location>
</feature>
<feature type="compositionally biased region" description="Low complexity" evidence="1">
    <location>
        <begin position="841"/>
        <end position="873"/>
    </location>
</feature>
<keyword evidence="2" id="KW-0812">Transmembrane</keyword>
<dbReference type="Proteomes" id="UP001175261">
    <property type="component" value="Unassembled WGS sequence"/>
</dbReference>
<feature type="compositionally biased region" description="Polar residues" evidence="1">
    <location>
        <begin position="822"/>
        <end position="832"/>
    </location>
</feature>
<feature type="compositionally biased region" description="Low complexity" evidence="1">
    <location>
        <begin position="633"/>
        <end position="642"/>
    </location>
</feature>
<evidence type="ECO:0000256" key="2">
    <source>
        <dbReference type="SAM" id="Phobius"/>
    </source>
</evidence>
<evidence type="ECO:0000313" key="4">
    <source>
        <dbReference type="EMBL" id="KAK0387260.1"/>
    </source>
</evidence>
<keyword evidence="2" id="KW-0472">Membrane</keyword>
<feature type="compositionally biased region" description="Polar residues" evidence="1">
    <location>
        <begin position="467"/>
        <end position="497"/>
    </location>
</feature>
<feature type="region of interest" description="Disordered" evidence="1">
    <location>
        <begin position="362"/>
        <end position="383"/>
    </location>
</feature>
<feature type="compositionally biased region" description="Polar residues" evidence="1">
    <location>
        <begin position="774"/>
        <end position="795"/>
    </location>
</feature>
<feature type="region of interest" description="Disordered" evidence="1">
    <location>
        <begin position="411"/>
        <end position="558"/>
    </location>
</feature>
<protein>
    <recommendedName>
        <fullName evidence="6">Extracellular membrane protein CFEM domain-containing protein</fullName>
    </recommendedName>
</protein>
<dbReference type="PROSITE" id="PS51257">
    <property type="entry name" value="PROKAR_LIPOPROTEIN"/>
    <property type="match status" value="1"/>
</dbReference>
<evidence type="ECO:0000256" key="1">
    <source>
        <dbReference type="SAM" id="MobiDB-lite"/>
    </source>
</evidence>
<reference evidence="4" key="1">
    <citation type="submission" date="2022-10" db="EMBL/GenBank/DDBJ databases">
        <title>Determination and structural analysis of whole genome sequence of Sarocladium strictum F4-1.</title>
        <authorList>
            <person name="Hu L."/>
            <person name="Jiang Y."/>
        </authorList>
    </citation>
    <scope>NUCLEOTIDE SEQUENCE</scope>
    <source>
        <strain evidence="4">F4-1</strain>
    </source>
</reference>